<evidence type="ECO:0000256" key="1">
    <source>
        <dbReference type="SAM" id="MobiDB-lite"/>
    </source>
</evidence>
<feature type="compositionally biased region" description="Polar residues" evidence="1">
    <location>
        <begin position="52"/>
        <end position="64"/>
    </location>
</feature>
<dbReference type="Proteomes" id="UP000027284">
    <property type="component" value="Unassembled WGS sequence"/>
</dbReference>
<evidence type="ECO:0000313" key="3">
    <source>
        <dbReference type="Proteomes" id="UP000027284"/>
    </source>
</evidence>
<sequence length="64" mass="6438">MRSRSSQSPAGASCTPARSSSFARENGSATTSRWASPLSTANGALSPKASARCSSLSTASRCQG</sequence>
<dbReference type="EMBL" id="JMFG01000006">
    <property type="protein sequence ID" value="KDA54612.1"/>
    <property type="molecule type" value="Genomic_DNA"/>
</dbReference>
<organism evidence="2 3">
    <name type="scientific">Thermoanaerobaculum aquaticum</name>
    <dbReference type="NCBI Taxonomy" id="1312852"/>
    <lineage>
        <taxon>Bacteria</taxon>
        <taxon>Pseudomonadati</taxon>
        <taxon>Acidobacteriota</taxon>
        <taxon>Thermoanaerobaculia</taxon>
        <taxon>Thermoanaerobaculales</taxon>
        <taxon>Thermoanaerobaculaceae</taxon>
        <taxon>Thermoanaerobaculum</taxon>
    </lineage>
</organism>
<evidence type="ECO:0000313" key="2">
    <source>
        <dbReference type="EMBL" id="KDA54612.1"/>
    </source>
</evidence>
<feature type="region of interest" description="Disordered" evidence="1">
    <location>
        <begin position="1"/>
        <end position="64"/>
    </location>
</feature>
<dbReference type="AlphaFoldDB" id="A0A062XPT5"/>
<gene>
    <name evidence="2" type="ORF">EG19_10650</name>
</gene>
<feature type="compositionally biased region" description="Polar residues" evidence="1">
    <location>
        <begin position="1"/>
        <end position="43"/>
    </location>
</feature>
<reference evidence="2 3" key="1">
    <citation type="submission" date="2014-04" db="EMBL/GenBank/DDBJ databases">
        <title>The Genome Sequence of Thermoanaerobaculum aquaticum MP-01, The First Cultivated Group 23 Acidobacterium.</title>
        <authorList>
            <person name="Stamps B.W."/>
            <person name="Losey N.A."/>
            <person name="Lawson P.A."/>
            <person name="Stevenson B.S."/>
        </authorList>
    </citation>
    <scope>NUCLEOTIDE SEQUENCE [LARGE SCALE GENOMIC DNA]</scope>
    <source>
        <strain evidence="2 3">MP-01</strain>
    </source>
</reference>
<proteinExistence type="predicted"/>
<keyword evidence="3" id="KW-1185">Reference proteome</keyword>
<name>A0A062XPT5_9BACT</name>
<accession>A0A062XPT5</accession>
<comment type="caution">
    <text evidence="2">The sequence shown here is derived from an EMBL/GenBank/DDBJ whole genome shotgun (WGS) entry which is preliminary data.</text>
</comment>
<protein>
    <submittedName>
        <fullName evidence="2">Uncharacterized protein</fullName>
    </submittedName>
</protein>